<dbReference type="Proteomes" id="UP000756346">
    <property type="component" value="Unassembled WGS sequence"/>
</dbReference>
<dbReference type="Pfam" id="PF00795">
    <property type="entry name" value="CN_hydrolase"/>
    <property type="match status" value="1"/>
</dbReference>
<evidence type="ECO:0000259" key="1">
    <source>
        <dbReference type="PROSITE" id="PS50263"/>
    </source>
</evidence>
<evidence type="ECO:0000313" key="3">
    <source>
        <dbReference type="Proteomes" id="UP000756346"/>
    </source>
</evidence>
<dbReference type="GeneID" id="70178360"/>
<proteinExistence type="predicted"/>
<dbReference type="InterPro" id="IPR036526">
    <property type="entry name" value="C-N_Hydrolase_sf"/>
</dbReference>
<dbReference type="PROSITE" id="PS50263">
    <property type="entry name" value="CN_HYDROLASE"/>
    <property type="match status" value="1"/>
</dbReference>
<dbReference type="GO" id="GO:0070773">
    <property type="term" value="F:protein-N-terminal glutamine amidohydrolase activity"/>
    <property type="evidence" value="ECO:0007669"/>
    <property type="project" value="InterPro"/>
</dbReference>
<dbReference type="RefSeq" id="XP_046014337.1">
    <property type="nucleotide sequence ID" value="XM_046148814.1"/>
</dbReference>
<sequence length="278" mass="30790">MRIGCLQFAPQVGDVDANLNRAEAVLAAHEDLELDLLVLPELAFSGYNFRSLRDIAPFLEPTTSGISSSWARSTALKYDCNVIVGYPETADVSHKWPTDPEYYNSAVVVNADGDVWGHYRKSHLYYTDETWALEGSGFFKGHIPGLGKLAMGICNNSPYKFEAPWTAYEFAVHALNIAANVVVLSMAWLTREPADTFCSHPAEPDMETLTYWIKRLEPMIRNDSDEEIIVIFANRSGVEDDAVYAGTSAVIGIQRGEVTVYGLLGRAEEKLLVVDTSK</sequence>
<keyword evidence="2" id="KW-0378">Hydrolase</keyword>
<dbReference type="AlphaFoldDB" id="A0A9P9BS56"/>
<dbReference type="GO" id="GO:0008418">
    <property type="term" value="F:protein-N-terminal asparagine amidohydrolase activity"/>
    <property type="evidence" value="ECO:0007669"/>
    <property type="project" value="InterPro"/>
</dbReference>
<reference evidence="2" key="1">
    <citation type="journal article" date="2021" name="Nat. Commun.">
        <title>Genetic determinants of endophytism in the Arabidopsis root mycobiome.</title>
        <authorList>
            <person name="Mesny F."/>
            <person name="Miyauchi S."/>
            <person name="Thiergart T."/>
            <person name="Pickel B."/>
            <person name="Atanasova L."/>
            <person name="Karlsson M."/>
            <person name="Huettel B."/>
            <person name="Barry K.W."/>
            <person name="Haridas S."/>
            <person name="Chen C."/>
            <person name="Bauer D."/>
            <person name="Andreopoulos W."/>
            <person name="Pangilinan J."/>
            <person name="LaButti K."/>
            <person name="Riley R."/>
            <person name="Lipzen A."/>
            <person name="Clum A."/>
            <person name="Drula E."/>
            <person name="Henrissat B."/>
            <person name="Kohler A."/>
            <person name="Grigoriev I.V."/>
            <person name="Martin F.M."/>
            <person name="Hacquard S."/>
        </authorList>
    </citation>
    <scope>NUCLEOTIDE SEQUENCE</scope>
    <source>
        <strain evidence="2">MPI-CAGE-CH-0230</strain>
    </source>
</reference>
<dbReference type="EMBL" id="JAGTJQ010000004">
    <property type="protein sequence ID" value="KAH7033505.1"/>
    <property type="molecule type" value="Genomic_DNA"/>
</dbReference>
<keyword evidence="3" id="KW-1185">Reference proteome</keyword>
<feature type="domain" description="CN hydrolase" evidence="1">
    <location>
        <begin position="1"/>
        <end position="278"/>
    </location>
</feature>
<evidence type="ECO:0000313" key="2">
    <source>
        <dbReference type="EMBL" id="KAH7033505.1"/>
    </source>
</evidence>
<dbReference type="InterPro" id="IPR003010">
    <property type="entry name" value="C-N_Hydrolase"/>
</dbReference>
<dbReference type="PANTHER" id="PTHR11750:SF26">
    <property type="entry name" value="PROTEIN N-TERMINAL AMIDASE"/>
    <property type="match status" value="1"/>
</dbReference>
<name>A0A9P9BS56_9PEZI</name>
<dbReference type="PANTHER" id="PTHR11750">
    <property type="entry name" value="PROTEIN N-TERMINAL AMIDASE"/>
    <property type="match status" value="1"/>
</dbReference>
<dbReference type="Gene3D" id="3.60.110.10">
    <property type="entry name" value="Carbon-nitrogen hydrolase"/>
    <property type="match status" value="1"/>
</dbReference>
<gene>
    <name evidence="2" type="ORF">B0I36DRAFT_204694</name>
</gene>
<dbReference type="SUPFAM" id="SSF56317">
    <property type="entry name" value="Carbon-nitrogen hydrolase"/>
    <property type="match status" value="1"/>
</dbReference>
<dbReference type="OrthoDB" id="201515at2759"/>
<comment type="caution">
    <text evidence="2">The sequence shown here is derived from an EMBL/GenBank/DDBJ whole genome shotgun (WGS) entry which is preliminary data.</text>
</comment>
<accession>A0A9P9BS56</accession>
<organism evidence="2 3">
    <name type="scientific">Microdochium trichocladiopsis</name>
    <dbReference type="NCBI Taxonomy" id="1682393"/>
    <lineage>
        <taxon>Eukaryota</taxon>
        <taxon>Fungi</taxon>
        <taxon>Dikarya</taxon>
        <taxon>Ascomycota</taxon>
        <taxon>Pezizomycotina</taxon>
        <taxon>Sordariomycetes</taxon>
        <taxon>Xylariomycetidae</taxon>
        <taxon>Xylariales</taxon>
        <taxon>Microdochiaceae</taxon>
        <taxon>Microdochium</taxon>
    </lineage>
</organism>
<dbReference type="InterPro" id="IPR039703">
    <property type="entry name" value="Nta1"/>
</dbReference>
<feature type="non-terminal residue" evidence="2">
    <location>
        <position position="278"/>
    </location>
</feature>
<protein>
    <submittedName>
        <fullName evidence="2">Carbon-nitrogen hydrolase</fullName>
    </submittedName>
</protein>
<dbReference type="GO" id="GO:0030163">
    <property type="term" value="P:protein catabolic process"/>
    <property type="evidence" value="ECO:0007669"/>
    <property type="project" value="TreeGrafter"/>
</dbReference>